<evidence type="ECO:0000256" key="12">
    <source>
        <dbReference type="SAM" id="MobiDB-lite"/>
    </source>
</evidence>
<dbReference type="PANTHER" id="PTHR12924:SF0">
    <property type="entry name" value="TRANSLOCON-ASSOCIATED PROTEIN SUBUNIT ALPHA"/>
    <property type="match status" value="1"/>
</dbReference>
<keyword evidence="4 13" id="KW-0812">Transmembrane</keyword>
<comment type="caution">
    <text evidence="14">The sequence shown here is derived from an EMBL/GenBank/DDBJ whole genome shotgun (WGS) entry which is preliminary data.</text>
</comment>
<dbReference type="EMBL" id="JAIWYP010000009">
    <property type="protein sequence ID" value="KAH3771739.1"/>
    <property type="molecule type" value="Genomic_DNA"/>
</dbReference>
<organism evidence="14 15">
    <name type="scientific">Dreissena polymorpha</name>
    <name type="common">Zebra mussel</name>
    <name type="synonym">Mytilus polymorpha</name>
    <dbReference type="NCBI Taxonomy" id="45954"/>
    <lineage>
        <taxon>Eukaryota</taxon>
        <taxon>Metazoa</taxon>
        <taxon>Spiralia</taxon>
        <taxon>Lophotrochozoa</taxon>
        <taxon>Mollusca</taxon>
        <taxon>Bivalvia</taxon>
        <taxon>Autobranchia</taxon>
        <taxon>Heteroconchia</taxon>
        <taxon>Euheterodonta</taxon>
        <taxon>Imparidentia</taxon>
        <taxon>Neoheterodontei</taxon>
        <taxon>Myida</taxon>
        <taxon>Dreissenoidea</taxon>
        <taxon>Dreissenidae</taxon>
        <taxon>Dreissena</taxon>
    </lineage>
</organism>
<evidence type="ECO:0000313" key="14">
    <source>
        <dbReference type="EMBL" id="KAH3771739.1"/>
    </source>
</evidence>
<feature type="region of interest" description="Disordered" evidence="12">
    <location>
        <begin position="258"/>
        <end position="285"/>
    </location>
</feature>
<evidence type="ECO:0000256" key="10">
    <source>
        <dbReference type="ARBA" id="ARBA00025854"/>
    </source>
</evidence>
<evidence type="ECO:0000256" key="8">
    <source>
        <dbReference type="ARBA" id="ARBA00023136"/>
    </source>
</evidence>
<evidence type="ECO:0000256" key="2">
    <source>
        <dbReference type="ARBA" id="ARBA00006776"/>
    </source>
</evidence>
<comment type="similarity">
    <text evidence="2">Belongs to the TRAP-alpha family.</text>
</comment>
<keyword evidence="7 13" id="KW-1133">Transmembrane helix</keyword>
<keyword evidence="6" id="KW-0256">Endoplasmic reticulum</keyword>
<feature type="region of interest" description="Disordered" evidence="12">
    <location>
        <begin position="1"/>
        <end position="70"/>
    </location>
</feature>
<evidence type="ECO:0000256" key="11">
    <source>
        <dbReference type="ARBA" id="ARBA00031071"/>
    </source>
</evidence>
<accession>A0A9D4IFR1</accession>
<proteinExistence type="inferred from homology"/>
<feature type="compositionally biased region" description="Basic residues" evidence="12">
    <location>
        <begin position="272"/>
        <end position="285"/>
    </location>
</feature>
<dbReference type="Pfam" id="PF03896">
    <property type="entry name" value="TRAP_alpha"/>
    <property type="match status" value="1"/>
</dbReference>
<evidence type="ECO:0000313" key="15">
    <source>
        <dbReference type="Proteomes" id="UP000828390"/>
    </source>
</evidence>
<name>A0A9D4IFR1_DREPO</name>
<keyword evidence="8 13" id="KW-0472">Membrane</keyword>
<reference evidence="14" key="2">
    <citation type="submission" date="2020-11" db="EMBL/GenBank/DDBJ databases">
        <authorList>
            <person name="McCartney M.A."/>
            <person name="Auch B."/>
            <person name="Kono T."/>
            <person name="Mallez S."/>
            <person name="Becker A."/>
            <person name="Gohl D.M."/>
            <person name="Silverstein K.A.T."/>
            <person name="Koren S."/>
            <person name="Bechman K.B."/>
            <person name="Herman A."/>
            <person name="Abrahante J.E."/>
            <person name="Garbe J."/>
        </authorList>
    </citation>
    <scope>NUCLEOTIDE SEQUENCE</scope>
    <source>
        <strain evidence="14">Duluth1</strain>
        <tissue evidence="14">Whole animal</tissue>
    </source>
</reference>
<evidence type="ECO:0000256" key="9">
    <source>
        <dbReference type="ARBA" id="ARBA00025620"/>
    </source>
</evidence>
<evidence type="ECO:0000256" key="13">
    <source>
        <dbReference type="SAM" id="Phobius"/>
    </source>
</evidence>
<dbReference type="PANTHER" id="PTHR12924">
    <property type="entry name" value="TRANSLOCON-ASSOCIATED PROTEIN, ALPHA SUBUNIT"/>
    <property type="match status" value="1"/>
</dbReference>
<dbReference type="Proteomes" id="UP000828390">
    <property type="component" value="Unassembled WGS sequence"/>
</dbReference>
<evidence type="ECO:0000256" key="7">
    <source>
        <dbReference type="ARBA" id="ARBA00022989"/>
    </source>
</evidence>
<gene>
    <name evidence="14" type="ORF">DPMN_173065</name>
</gene>
<keyword evidence="15" id="KW-1185">Reference proteome</keyword>
<evidence type="ECO:0000256" key="6">
    <source>
        <dbReference type="ARBA" id="ARBA00022824"/>
    </source>
</evidence>
<dbReference type="GO" id="GO:0005789">
    <property type="term" value="C:endoplasmic reticulum membrane"/>
    <property type="evidence" value="ECO:0007669"/>
    <property type="project" value="UniProtKB-SubCell"/>
</dbReference>
<evidence type="ECO:0000256" key="1">
    <source>
        <dbReference type="ARBA" id="ARBA00004115"/>
    </source>
</evidence>
<evidence type="ECO:0000256" key="3">
    <source>
        <dbReference type="ARBA" id="ARBA00020280"/>
    </source>
</evidence>
<comment type="subcellular location">
    <subcellularLocation>
        <location evidence="1">Endoplasmic reticulum membrane</location>
        <topology evidence="1">Single-pass type I membrane protein</topology>
    </subcellularLocation>
</comment>
<dbReference type="InterPro" id="IPR005595">
    <property type="entry name" value="TRAP_alpha"/>
</dbReference>
<feature type="compositionally biased region" description="Acidic residues" evidence="12">
    <location>
        <begin position="17"/>
        <end position="45"/>
    </location>
</feature>
<keyword evidence="5" id="KW-0732">Signal</keyword>
<comment type="subunit">
    <text evidence="10">Heterotetramer of TRAP-alpha, TRAP-beta, TRAP-delta and TRAP-gamma. Interacts with palmitoylated calnexin (CALX), the interaction is required for efficient folding of glycosylated proteins.</text>
</comment>
<evidence type="ECO:0000256" key="5">
    <source>
        <dbReference type="ARBA" id="ARBA00022729"/>
    </source>
</evidence>
<protein>
    <recommendedName>
        <fullName evidence="3">Translocon-associated protein subunit alpha</fullName>
    </recommendedName>
    <alternativeName>
        <fullName evidence="11">Signal sequence receptor subunit alpha</fullName>
    </alternativeName>
</protein>
<evidence type="ECO:0000256" key="4">
    <source>
        <dbReference type="ARBA" id="ARBA00022692"/>
    </source>
</evidence>
<comment type="function">
    <text evidence="9">TRAP proteins are part of a complex whose function is to bind calcium to the ER membrane and thereby regulate the retention of ER resident proteins. May be involved in the recycling of the translocation apparatus after completion of the translocation process or may function as a membrane-bound chaperone facilitating folding of translocated proteins.</text>
</comment>
<sequence length="285" mass="31442">MIFESGASGKFVALGDDSMEGEIDGEDDDDEGVVETDDATGDDGEQAVTETEKPEKEEEEEVDTSLKPSQDVDATILFTKPVNTNDLPSGKPVRFLVGFKNNGEKDFTVSSLETSFRYPQDYSFFIQNFTTAVYNQLVEPNKEATFEYGFTPSEAFNSRPFGLSILLNYKDNDGNEYQSAVFNETINVVEPDEGLDGETFFLYLFLVAIVVLLGIGAQQLLTTFGKKHLGKGKAAPKVEMGTQKTDVDYSWLPQETLQEINKSPKGSPRGGSPRKRKSKRGSGEE</sequence>
<reference evidence="14" key="1">
    <citation type="journal article" date="2019" name="bioRxiv">
        <title>The Genome of the Zebra Mussel, Dreissena polymorpha: A Resource for Invasive Species Research.</title>
        <authorList>
            <person name="McCartney M.A."/>
            <person name="Auch B."/>
            <person name="Kono T."/>
            <person name="Mallez S."/>
            <person name="Zhang Y."/>
            <person name="Obille A."/>
            <person name="Becker A."/>
            <person name="Abrahante J.E."/>
            <person name="Garbe J."/>
            <person name="Badalamenti J.P."/>
            <person name="Herman A."/>
            <person name="Mangelson H."/>
            <person name="Liachko I."/>
            <person name="Sullivan S."/>
            <person name="Sone E.D."/>
            <person name="Koren S."/>
            <person name="Silverstein K.A.T."/>
            <person name="Beckman K.B."/>
            <person name="Gohl D.M."/>
        </authorList>
    </citation>
    <scope>NUCLEOTIDE SEQUENCE</scope>
    <source>
        <strain evidence="14">Duluth1</strain>
        <tissue evidence="14">Whole animal</tissue>
    </source>
</reference>
<feature type="transmembrane region" description="Helical" evidence="13">
    <location>
        <begin position="200"/>
        <end position="221"/>
    </location>
</feature>
<dbReference type="AlphaFoldDB" id="A0A9D4IFR1"/>